<feature type="chain" id="PRO_5018322752" evidence="1">
    <location>
        <begin position="21"/>
        <end position="179"/>
    </location>
</feature>
<accession>A0A3M0GE30</accession>
<evidence type="ECO:0000313" key="3">
    <source>
        <dbReference type="Proteomes" id="UP000281985"/>
    </source>
</evidence>
<evidence type="ECO:0000256" key="1">
    <source>
        <dbReference type="SAM" id="SignalP"/>
    </source>
</evidence>
<gene>
    <name evidence="2" type="ORF">EAX61_07415</name>
</gene>
<dbReference type="AlphaFoldDB" id="A0A3M0GE30"/>
<feature type="signal peptide" evidence="1">
    <location>
        <begin position="1"/>
        <end position="20"/>
    </location>
</feature>
<dbReference type="EMBL" id="REFV01000006">
    <property type="protein sequence ID" value="RMB59409.1"/>
    <property type="molecule type" value="Genomic_DNA"/>
</dbReference>
<keyword evidence="1" id="KW-0732">Signal</keyword>
<evidence type="ECO:0000313" key="2">
    <source>
        <dbReference type="EMBL" id="RMB59409.1"/>
    </source>
</evidence>
<organism evidence="2 3">
    <name type="scientific">Dokdonia sinensis</name>
    <dbReference type="NCBI Taxonomy" id="2479847"/>
    <lineage>
        <taxon>Bacteria</taxon>
        <taxon>Pseudomonadati</taxon>
        <taxon>Bacteroidota</taxon>
        <taxon>Flavobacteriia</taxon>
        <taxon>Flavobacteriales</taxon>
        <taxon>Flavobacteriaceae</taxon>
        <taxon>Dokdonia</taxon>
    </lineage>
</organism>
<name>A0A3M0GE30_9FLAO</name>
<keyword evidence="3" id="KW-1185">Reference proteome</keyword>
<dbReference type="Proteomes" id="UP000281985">
    <property type="component" value="Unassembled WGS sequence"/>
</dbReference>
<dbReference type="RefSeq" id="WP_121917047.1">
    <property type="nucleotide sequence ID" value="NZ_REFV01000006.1"/>
</dbReference>
<protein>
    <submittedName>
        <fullName evidence="2">Uncharacterized protein</fullName>
    </submittedName>
</protein>
<dbReference type="OrthoDB" id="1144137at2"/>
<proteinExistence type="predicted"/>
<sequence>MKTIFYVAAFALCTVGATQAQEKSMEDKVEETSTVRTTVKTALGNETVTKKTTTTKVTDKMLDPADAGKTNQRLIAANTKVRTETTYTFDDADFKLTETPSGFTVTQSNDNNSAQVATLTKLARGDVYLMRAGDETSVSYFDKDGNLVSEKYDDEKDTMTIIKYEVKRPMTAKSEKIRK</sequence>
<comment type="caution">
    <text evidence="2">The sequence shown here is derived from an EMBL/GenBank/DDBJ whole genome shotgun (WGS) entry which is preliminary data.</text>
</comment>
<reference evidence="2 3" key="1">
    <citation type="submission" date="2018-10" db="EMBL/GenBank/DDBJ databases">
        <title>Dokdonia luteus sp. nov., isolated from sea water.</title>
        <authorList>
            <person name="Zhou L.Y."/>
            <person name="Du Z.J."/>
        </authorList>
    </citation>
    <scope>NUCLEOTIDE SEQUENCE [LARGE SCALE GENOMIC DNA]</scope>
    <source>
        <strain evidence="2 3">SH27</strain>
    </source>
</reference>